<dbReference type="InterPro" id="IPR057326">
    <property type="entry name" value="KR_dom"/>
</dbReference>
<dbReference type="SUPFAM" id="SSF55048">
    <property type="entry name" value="Probable ACP-binding domain of malonyl-CoA ACP transacylase"/>
    <property type="match status" value="1"/>
</dbReference>
<dbReference type="PROSITE" id="PS52019">
    <property type="entry name" value="PKS_MFAS_DH"/>
    <property type="match status" value="1"/>
</dbReference>
<evidence type="ECO:0000256" key="1">
    <source>
        <dbReference type="ARBA" id="ARBA00022450"/>
    </source>
</evidence>
<proteinExistence type="predicted"/>
<evidence type="ECO:0000259" key="9">
    <source>
        <dbReference type="PROSITE" id="PS50075"/>
    </source>
</evidence>
<dbReference type="Pfam" id="PF00698">
    <property type="entry name" value="Acyl_transf_1"/>
    <property type="match status" value="1"/>
</dbReference>
<dbReference type="GO" id="GO:0004312">
    <property type="term" value="F:fatty acid synthase activity"/>
    <property type="evidence" value="ECO:0007669"/>
    <property type="project" value="TreeGrafter"/>
</dbReference>
<dbReference type="SUPFAM" id="SSF53335">
    <property type="entry name" value="S-adenosyl-L-methionine-dependent methyltransferases"/>
    <property type="match status" value="1"/>
</dbReference>
<dbReference type="GO" id="GO:0032259">
    <property type="term" value="P:methylation"/>
    <property type="evidence" value="ECO:0007669"/>
    <property type="project" value="UniProtKB-KW"/>
</dbReference>
<keyword evidence="4" id="KW-0808">Transferase</keyword>
<dbReference type="PANTHER" id="PTHR43775:SF49">
    <property type="entry name" value="SYNTHASE, PUTATIVE (JCVI)-RELATED"/>
    <property type="match status" value="1"/>
</dbReference>
<dbReference type="InterPro" id="IPR013968">
    <property type="entry name" value="PKS_KR"/>
</dbReference>
<dbReference type="Pfam" id="PF16197">
    <property type="entry name" value="KAsynt_C_assoc"/>
    <property type="match status" value="1"/>
</dbReference>
<gene>
    <name evidence="12" type="ORF">BDV27DRAFT_157170</name>
</gene>
<keyword evidence="7" id="KW-0012">Acyltransferase</keyword>
<dbReference type="Pfam" id="PF08240">
    <property type="entry name" value="ADH_N"/>
    <property type="match status" value="1"/>
</dbReference>
<dbReference type="Pfam" id="PF21089">
    <property type="entry name" value="PKS_DH_N"/>
    <property type="match status" value="1"/>
</dbReference>
<dbReference type="Pfam" id="PF08242">
    <property type="entry name" value="Methyltransf_12"/>
    <property type="match status" value="1"/>
</dbReference>
<dbReference type="InterPro" id="IPR020841">
    <property type="entry name" value="PKS_Beta-ketoAc_synthase_dom"/>
</dbReference>
<evidence type="ECO:0000256" key="4">
    <source>
        <dbReference type="ARBA" id="ARBA00022679"/>
    </source>
</evidence>
<evidence type="ECO:0000256" key="2">
    <source>
        <dbReference type="ARBA" id="ARBA00022553"/>
    </source>
</evidence>
<dbReference type="SUPFAM" id="SSF51735">
    <property type="entry name" value="NAD(P)-binding Rossmann-fold domains"/>
    <property type="match status" value="2"/>
</dbReference>
<dbReference type="InterPro" id="IPR020807">
    <property type="entry name" value="PKS_DH"/>
</dbReference>
<keyword evidence="2" id="KW-0597">Phosphoprotein</keyword>
<dbReference type="Gene3D" id="3.40.47.10">
    <property type="match status" value="1"/>
</dbReference>
<dbReference type="InterPro" id="IPR036291">
    <property type="entry name" value="NAD(P)-bd_dom_sf"/>
</dbReference>
<dbReference type="Gene3D" id="3.40.50.150">
    <property type="entry name" value="Vaccinia Virus protein VP39"/>
    <property type="match status" value="1"/>
</dbReference>
<dbReference type="Pfam" id="PF00109">
    <property type="entry name" value="ketoacyl-synt"/>
    <property type="match status" value="1"/>
</dbReference>
<keyword evidence="3" id="KW-0489">Methyltransferase</keyword>
<dbReference type="InterPro" id="IPR013154">
    <property type="entry name" value="ADH-like_N"/>
</dbReference>
<dbReference type="GO" id="GO:0008168">
    <property type="term" value="F:methyltransferase activity"/>
    <property type="evidence" value="ECO:0007669"/>
    <property type="project" value="UniProtKB-KW"/>
</dbReference>
<dbReference type="OrthoDB" id="329835at2759"/>
<protein>
    <submittedName>
        <fullName evidence="12">Putative polyketide synthase</fullName>
    </submittedName>
</protein>
<dbReference type="GO" id="GO:0004315">
    <property type="term" value="F:3-oxoacyl-[acyl-carrier-protein] synthase activity"/>
    <property type="evidence" value="ECO:0007669"/>
    <property type="project" value="InterPro"/>
</dbReference>
<dbReference type="Pfam" id="PF08659">
    <property type="entry name" value="KR"/>
    <property type="match status" value="1"/>
</dbReference>
<dbReference type="Pfam" id="PF02801">
    <property type="entry name" value="Ketoacyl-synt_C"/>
    <property type="match status" value="1"/>
</dbReference>
<dbReference type="Gene3D" id="3.90.180.10">
    <property type="entry name" value="Medium-chain alcohol dehydrogenases, catalytic domain"/>
    <property type="match status" value="1"/>
</dbReference>
<feature type="domain" description="Carrier" evidence="9">
    <location>
        <begin position="2367"/>
        <end position="2442"/>
    </location>
</feature>
<dbReference type="GO" id="GO:0006633">
    <property type="term" value="P:fatty acid biosynthetic process"/>
    <property type="evidence" value="ECO:0007669"/>
    <property type="project" value="InterPro"/>
</dbReference>
<dbReference type="InterPro" id="IPR016035">
    <property type="entry name" value="Acyl_Trfase/lysoPLipase"/>
</dbReference>
<keyword evidence="13" id="KW-1185">Reference proteome</keyword>
<keyword evidence="1" id="KW-0596">Phosphopantetheine</keyword>
<dbReference type="SMART" id="SM00823">
    <property type="entry name" value="PKS_PP"/>
    <property type="match status" value="1"/>
</dbReference>
<evidence type="ECO:0000313" key="13">
    <source>
        <dbReference type="Proteomes" id="UP000326268"/>
    </source>
</evidence>
<dbReference type="Gene3D" id="3.40.50.720">
    <property type="entry name" value="NAD(P)-binding Rossmann-like Domain"/>
    <property type="match status" value="2"/>
</dbReference>
<dbReference type="InterPro" id="IPR014030">
    <property type="entry name" value="Ketoacyl_synth_N"/>
</dbReference>
<keyword evidence="6" id="KW-0511">Multifunctional enzyme</keyword>
<dbReference type="InterPro" id="IPR009081">
    <property type="entry name" value="PP-bd_ACP"/>
</dbReference>
<dbReference type="Gene3D" id="1.10.1200.10">
    <property type="entry name" value="ACP-like"/>
    <property type="match status" value="1"/>
</dbReference>
<dbReference type="Proteomes" id="UP000326268">
    <property type="component" value="Unassembled WGS sequence"/>
</dbReference>
<dbReference type="InterPro" id="IPR020843">
    <property type="entry name" value="ER"/>
</dbReference>
<dbReference type="InterPro" id="IPR049552">
    <property type="entry name" value="PKS_DH_N"/>
</dbReference>
<dbReference type="GeneID" id="43656901"/>
<accession>A0A5N7A6B9</accession>
<dbReference type="InterPro" id="IPR001227">
    <property type="entry name" value="Ac_transferase_dom_sf"/>
</dbReference>
<evidence type="ECO:0000256" key="3">
    <source>
        <dbReference type="ARBA" id="ARBA00022603"/>
    </source>
</evidence>
<keyword evidence="5" id="KW-0521">NADP</keyword>
<dbReference type="CDD" id="cd05195">
    <property type="entry name" value="enoyl_red"/>
    <property type="match status" value="1"/>
</dbReference>
<dbReference type="SMART" id="SM00826">
    <property type="entry name" value="PKS_DH"/>
    <property type="match status" value="1"/>
</dbReference>
<feature type="active site" description="Proton acceptor; for dehydratase activity" evidence="8">
    <location>
        <position position="940"/>
    </location>
</feature>
<dbReference type="InterPro" id="IPR049551">
    <property type="entry name" value="PKS_DH_C"/>
</dbReference>
<evidence type="ECO:0000256" key="6">
    <source>
        <dbReference type="ARBA" id="ARBA00023268"/>
    </source>
</evidence>
<dbReference type="RefSeq" id="XP_031928234.1">
    <property type="nucleotide sequence ID" value="XM_032072455.1"/>
</dbReference>
<dbReference type="InterPro" id="IPR018201">
    <property type="entry name" value="Ketoacyl_synth_AS"/>
</dbReference>
<dbReference type="InterPro" id="IPR016039">
    <property type="entry name" value="Thiolase-like"/>
</dbReference>
<evidence type="ECO:0000256" key="8">
    <source>
        <dbReference type="PROSITE-ProRule" id="PRU01363"/>
    </source>
</evidence>
<dbReference type="PROSITE" id="PS52004">
    <property type="entry name" value="KS3_2"/>
    <property type="match status" value="1"/>
</dbReference>
<dbReference type="SMART" id="SM00822">
    <property type="entry name" value="PKS_KR"/>
    <property type="match status" value="1"/>
</dbReference>
<dbReference type="PROSITE" id="PS50075">
    <property type="entry name" value="CARRIER"/>
    <property type="match status" value="1"/>
</dbReference>
<dbReference type="GO" id="GO:0044550">
    <property type="term" value="P:secondary metabolite biosynthetic process"/>
    <property type="evidence" value="ECO:0007669"/>
    <property type="project" value="UniProtKB-ARBA"/>
</dbReference>
<dbReference type="Gene3D" id="3.40.366.10">
    <property type="entry name" value="Malonyl-Coenzyme A Acyl Carrier Protein, domain 2"/>
    <property type="match status" value="1"/>
</dbReference>
<evidence type="ECO:0000313" key="12">
    <source>
        <dbReference type="EMBL" id="KAE8365153.1"/>
    </source>
</evidence>
<dbReference type="PROSITE" id="PS00606">
    <property type="entry name" value="KS3_1"/>
    <property type="match status" value="1"/>
</dbReference>
<dbReference type="SMART" id="SM00827">
    <property type="entry name" value="PKS_AT"/>
    <property type="match status" value="1"/>
</dbReference>
<dbReference type="FunFam" id="3.40.50.720:FF:000209">
    <property type="entry name" value="Polyketide synthase Pks12"/>
    <property type="match status" value="1"/>
</dbReference>
<dbReference type="GO" id="GO:0016491">
    <property type="term" value="F:oxidoreductase activity"/>
    <property type="evidence" value="ECO:0007669"/>
    <property type="project" value="InterPro"/>
</dbReference>
<feature type="domain" description="PKS/mFAS DH" evidence="11">
    <location>
        <begin position="908"/>
        <end position="1202"/>
    </location>
</feature>
<dbReference type="InterPro" id="IPR013217">
    <property type="entry name" value="Methyltransf_12"/>
</dbReference>
<feature type="region of interest" description="C-terminal hotdog fold" evidence="8">
    <location>
        <begin position="1047"/>
        <end position="1202"/>
    </location>
</feature>
<dbReference type="InterPro" id="IPR011032">
    <property type="entry name" value="GroES-like_sf"/>
</dbReference>
<sequence>MQPKNLHHDGLAALIPDGRPAAFPPIAIVGMAMRLPGGIRTTEDFWQFLINKRDGHCEVPKTRYGINAFYNAQSERYTHTRYGYFLPEDPACFDAPFFSVTEQEASAMDPQQRLLLEVVWECLENAGETNWQGKDIGCYVGVFGEDWLGLSHRDPLSIGRSHALGTSSFALANTVSYKFDLRGPSMTIQTGCSSSMVGIHEACQSLASGACSSAIVAGTNLILSPAMTASMSGNMVLSTSGICRTFDAESDGYGRGEAINALYLKPLGDAIKADDPIRAIIRSSAANSDGGTSSMSAPSILAQEHLILDAYRRANIKDLSETAFIECHGTGTRAGDKVETTAVANVFGGKEIMIGAVCKTQFGHLEGASGITSVIKAVLSLEHGIIPPNVHFEKPNPEISFQENGLVVPVEPMDWPAGRRRRVSVNAFGIGGTNAHVILDSAHEACLNSRVQDSTDPGNEVKLLVVSAQHEQVLKTRIDQVTDYVNRHPEKTQDLSFTLGVRRKHLAHRAFAVYDPTSSLSPSDFQSARSPVSAQLTFVFTGQGAQWPGMGQGLIKAYQGFRTDMLELGNILMGIEDPPQWSLMEELSCATASRVNEAEFCQPLCTAVQIGLVNLLAAWDIRPTYVVGHSSGEIAAAYAAGAISARSAIILAYYRRKLAQAQKGTGEMASIGLGSEKVSPYLVDGVVIACKNSAQSVTISGEESKIDHIVRHIRNDHPDMFCRKLQLGMAYHSHHMAAVGPIYEKSISNHLQFHQEMLPMFSSAGAQIVTDPQTLDAAYWRRNLESAVLFSDAISSLFAKRHERHILVEIGPHCALSAPIKQIIRAHDLKISPAYIPTLIRNDTNCQRQLLTSVGTIHINRVLVDLHAVNGTGHILTDVLPYPWQHGKRYWKESRMVREWRLSEVPPHELLGSRSTESTSLEPSWRHFISLENVSWLSDHDIQGKVIFPAAAYIAMAGEAILQLSPGIAGYTVRNAIFKVPLVIEESESIEVITALRPVKLNDMVDSEWFSFTIASYDGSNWIKNCSGQVRTGALANISPVHIKQYARRVSSRKWYDTLASLGLSYGAQFRGLQDISVDPQGSKAVAKVNNKVGSLGSPYSLHPTMIDQCLQLMSVAGAAGLPRHITTGGIPASIDQIFVGQGGNHMKATVDTVQDSGSSLVGNATAMLGDKVVLEMRRGFCFALGRQKDSIFPRIPLVAQIQWKPDPDFYKPEALLPGSVASPERLDLTRRLGQLSLLYTLETAERIKHLKPQSPHASKWKSWLLYEDAAIRSGERSLFPESKEWATQSSKERQALMKELSTAEADHIIVTCMEVIYDNCLEIMANRISALDLLIENNRLSRIYQFDQRNSDWSIFITFLSHSNPRLRILEIGAGTGGATTEALRLLCISGVPMYSKYTFTDISPGFMTAAQDKFRENANMEYRILDISSDPLKQGFMAQSFDLIIASNALHTTPILKQTLKNVKSLLAPHGWLLLHELDPVTLPIDYIMGTLPSWWVGEDDGRIHTPYISPERWDKELQSAGFTGTKAIRHDIDPYHICVDLITRPVPFTTATQPIILVTDGSPDLWASMVYSALANQNFTVEWGSLEEAPNGHVCVVFLLDQQYPFLMKLSEKRYHALQKYLMDIDQSKLLWVTKTTQFNCEDPGFGLILGFARTLRKEMMLDFHTLEIDIFDTESAKAVGPIVRKILEPADEDNQDPNHEFAYHNHTVFTSQCYWGTAAEVLRPLQSDCSKKLSMEIPGLLDTLKWVDTSYGSLERDDVEIDIHYIGLNFKDIMVAMGFVGSIGEMGLEGSGVVRRVGSNVSNIMPGDEILIHDVGLLCTRTIVNQQHCLKLPKRLSTQDAVNMASVFVTAIYSLINVGQLKKAQTVLIHSACGGVGQAAIQICQLVGVEKIFATVGSQAKKDHLVKIYGIPPDQIFDSRSASFSPCVMKATEGRGVDIVLNSLYGELLHASWECVASFGRLVELGKRDLLTNGTLSLKPFTKNRAFFGVDLLDLSEDLLSQFILWYEEGKIKPIRPTTVFAASKVIEAFRFMQQGTHMGKILIKMPDDSGQLSQRPSEVEVSFPSSASYLLVGGLGGLGRAVSRWMVEQGARYLVYLSRTADSSEENREFIKELNAMGCHVECIQGSVTRMEDVQAAISRCKSPLKGVFQMSISLNDRPFPHMSYEDWHSSLYPKVQGTWNLHNSVLQEDLDFFVLFSSVVGVCGNASQANYAAANTFLDGFTQYRRQLGLPSSVIALGAVGETGRLAQDAKVLQTTKSLGFWLLTEDEVLRGLKQCIGEFNRANFTKSDTRLSAPLIVGLGTTKPLSNPGAQTVWRRDARFASYANIDSTFVKQESGASVNKLRELINRAVVDPSILLQEETETTIAQELMQLITKGLPGAHDMDDGAKLNLAIDSLMAIELRNWIRRNLQVEVGLPEISKARTARGLIDVIAARLKVRFGVSDTEEPQNAVAEASLDLN</sequence>
<dbReference type="InterPro" id="IPR032821">
    <property type="entry name" value="PKS_assoc"/>
</dbReference>
<dbReference type="Gene3D" id="3.10.129.110">
    <property type="entry name" value="Polyketide synthase dehydratase"/>
    <property type="match status" value="1"/>
</dbReference>
<dbReference type="InterPro" id="IPR049900">
    <property type="entry name" value="PKS_mFAS_DH"/>
</dbReference>
<dbReference type="InterPro" id="IPR050091">
    <property type="entry name" value="PKS_NRPS_Biosynth_Enz"/>
</dbReference>
<reference evidence="12 13" key="1">
    <citation type="submission" date="2019-04" db="EMBL/GenBank/DDBJ databases">
        <title>Friends and foes A comparative genomics studyof 23 Aspergillus species from section Flavi.</title>
        <authorList>
            <consortium name="DOE Joint Genome Institute"/>
            <person name="Kjaerbolling I."/>
            <person name="Vesth T."/>
            <person name="Frisvad J.C."/>
            <person name="Nybo J.L."/>
            <person name="Theobald S."/>
            <person name="Kildgaard S."/>
            <person name="Isbrandt T."/>
            <person name="Kuo A."/>
            <person name="Sato A."/>
            <person name="Lyhne E.K."/>
            <person name="Kogle M.E."/>
            <person name="Wiebenga A."/>
            <person name="Kun R.S."/>
            <person name="Lubbers R.J."/>
            <person name="Makela M.R."/>
            <person name="Barry K."/>
            <person name="Chovatia M."/>
            <person name="Clum A."/>
            <person name="Daum C."/>
            <person name="Haridas S."/>
            <person name="He G."/>
            <person name="LaButti K."/>
            <person name="Lipzen A."/>
            <person name="Mondo S."/>
            <person name="Riley R."/>
            <person name="Salamov A."/>
            <person name="Simmons B.A."/>
            <person name="Magnuson J.K."/>
            <person name="Henrissat B."/>
            <person name="Mortensen U.H."/>
            <person name="Larsen T.O."/>
            <person name="Devries R.P."/>
            <person name="Grigoriev I.V."/>
            <person name="Machida M."/>
            <person name="Baker S.E."/>
            <person name="Andersen M.R."/>
        </authorList>
    </citation>
    <scope>NUCLEOTIDE SEQUENCE [LARGE SCALE GENOMIC DNA]</scope>
    <source>
        <strain evidence="12 13">CBS 763.97</strain>
    </source>
</reference>
<feature type="active site" description="Proton donor; for dehydratase activity" evidence="8">
    <location>
        <position position="1108"/>
    </location>
</feature>
<feature type="domain" description="Ketosynthase family 3 (KS3)" evidence="10">
    <location>
        <begin position="23"/>
        <end position="441"/>
    </location>
</feature>
<dbReference type="SMART" id="SM00829">
    <property type="entry name" value="PKS_ER"/>
    <property type="match status" value="1"/>
</dbReference>
<dbReference type="InterPro" id="IPR016036">
    <property type="entry name" value="Malonyl_transacylase_ACP-bd"/>
</dbReference>
<evidence type="ECO:0000259" key="10">
    <source>
        <dbReference type="PROSITE" id="PS52004"/>
    </source>
</evidence>
<organism evidence="12 13">
    <name type="scientific">Aspergillus caelatus</name>
    <dbReference type="NCBI Taxonomy" id="61420"/>
    <lineage>
        <taxon>Eukaryota</taxon>
        <taxon>Fungi</taxon>
        <taxon>Dikarya</taxon>
        <taxon>Ascomycota</taxon>
        <taxon>Pezizomycotina</taxon>
        <taxon>Eurotiomycetes</taxon>
        <taxon>Eurotiomycetidae</taxon>
        <taxon>Eurotiales</taxon>
        <taxon>Aspergillaceae</taxon>
        <taxon>Aspergillus</taxon>
        <taxon>Aspergillus subgen. Circumdati</taxon>
    </lineage>
</organism>
<dbReference type="InterPro" id="IPR014043">
    <property type="entry name" value="Acyl_transferase_dom"/>
</dbReference>
<dbReference type="GO" id="GO:1901336">
    <property type="term" value="P:lactone biosynthetic process"/>
    <property type="evidence" value="ECO:0007669"/>
    <property type="project" value="UniProtKB-ARBA"/>
</dbReference>
<dbReference type="Pfam" id="PF14765">
    <property type="entry name" value="PS-DH"/>
    <property type="match status" value="1"/>
</dbReference>
<dbReference type="InterPro" id="IPR029063">
    <property type="entry name" value="SAM-dependent_MTases_sf"/>
</dbReference>
<dbReference type="Pfam" id="PF13602">
    <property type="entry name" value="ADH_zinc_N_2"/>
    <property type="match status" value="1"/>
</dbReference>
<evidence type="ECO:0000256" key="5">
    <source>
        <dbReference type="ARBA" id="ARBA00022857"/>
    </source>
</evidence>
<dbReference type="GO" id="GO:0031177">
    <property type="term" value="F:phosphopantetheine binding"/>
    <property type="evidence" value="ECO:0007669"/>
    <property type="project" value="InterPro"/>
</dbReference>
<dbReference type="PANTHER" id="PTHR43775">
    <property type="entry name" value="FATTY ACID SYNTHASE"/>
    <property type="match status" value="1"/>
</dbReference>
<dbReference type="EMBL" id="ML737636">
    <property type="protein sequence ID" value="KAE8365153.1"/>
    <property type="molecule type" value="Genomic_DNA"/>
</dbReference>
<name>A0A5N7A6B9_9EURO</name>
<dbReference type="SUPFAM" id="SSF53901">
    <property type="entry name" value="Thiolase-like"/>
    <property type="match status" value="1"/>
</dbReference>
<dbReference type="CDD" id="cd00833">
    <property type="entry name" value="PKS"/>
    <property type="match status" value="1"/>
</dbReference>
<dbReference type="SUPFAM" id="SSF47336">
    <property type="entry name" value="ACP-like"/>
    <property type="match status" value="1"/>
</dbReference>
<dbReference type="InterPro" id="IPR014031">
    <property type="entry name" value="Ketoacyl_synth_C"/>
</dbReference>
<feature type="region of interest" description="N-terminal hotdog fold" evidence="8">
    <location>
        <begin position="908"/>
        <end position="1037"/>
    </location>
</feature>
<dbReference type="CDD" id="cd02440">
    <property type="entry name" value="AdoMet_MTases"/>
    <property type="match status" value="1"/>
</dbReference>
<dbReference type="InterPro" id="IPR036736">
    <property type="entry name" value="ACP-like_sf"/>
</dbReference>
<dbReference type="SUPFAM" id="SSF50129">
    <property type="entry name" value="GroES-like"/>
    <property type="match status" value="1"/>
</dbReference>
<dbReference type="SMART" id="SM00825">
    <property type="entry name" value="PKS_KS"/>
    <property type="match status" value="1"/>
</dbReference>
<dbReference type="SUPFAM" id="SSF52151">
    <property type="entry name" value="FabD/lysophospholipase-like"/>
    <property type="match status" value="1"/>
</dbReference>
<dbReference type="InterPro" id="IPR042104">
    <property type="entry name" value="PKS_dehydratase_sf"/>
</dbReference>
<evidence type="ECO:0000256" key="7">
    <source>
        <dbReference type="ARBA" id="ARBA00023315"/>
    </source>
</evidence>
<dbReference type="InterPro" id="IPR020806">
    <property type="entry name" value="PKS_PP-bd"/>
</dbReference>
<evidence type="ECO:0000259" key="11">
    <source>
        <dbReference type="PROSITE" id="PS52019"/>
    </source>
</evidence>